<protein>
    <submittedName>
        <fullName evidence="2">Crp/Fnr family transcriptional regulator</fullName>
    </submittedName>
</protein>
<sequence length="110" mass="12631">MDQPQIAVKIMKIMGQKMAMLMDRVQELISQDVQHRIIRALIRLASESGKKCDDGIHIDIPLTNKDFANMVGSTRETINRVLNRLKKGNLLKINHHHIVIYNLEALENFS</sequence>
<dbReference type="Pfam" id="PF13545">
    <property type="entry name" value="HTH_Crp_2"/>
    <property type="match status" value="1"/>
</dbReference>
<dbReference type="RefSeq" id="WP_380967040.1">
    <property type="nucleotide sequence ID" value="NZ_JBHTCO010000017.1"/>
</dbReference>
<evidence type="ECO:0000313" key="3">
    <source>
        <dbReference type="Proteomes" id="UP001596505"/>
    </source>
</evidence>
<name>A0ABW2Q0D9_9BACL</name>
<dbReference type="Proteomes" id="UP001596505">
    <property type="component" value="Unassembled WGS sequence"/>
</dbReference>
<comment type="caution">
    <text evidence="2">The sequence shown here is derived from an EMBL/GenBank/DDBJ whole genome shotgun (WGS) entry which is preliminary data.</text>
</comment>
<gene>
    <name evidence="2" type="ORF">ACFQRG_13930</name>
</gene>
<dbReference type="EMBL" id="JBHTCO010000017">
    <property type="protein sequence ID" value="MFC7394055.1"/>
    <property type="molecule type" value="Genomic_DNA"/>
</dbReference>
<accession>A0ABW2Q0D9</accession>
<reference evidence="3" key="1">
    <citation type="journal article" date="2019" name="Int. J. Syst. Evol. Microbiol.">
        <title>The Global Catalogue of Microorganisms (GCM) 10K type strain sequencing project: providing services to taxonomists for standard genome sequencing and annotation.</title>
        <authorList>
            <consortium name="The Broad Institute Genomics Platform"/>
            <consortium name="The Broad Institute Genome Sequencing Center for Infectious Disease"/>
            <person name="Wu L."/>
            <person name="Ma J."/>
        </authorList>
    </citation>
    <scope>NUCLEOTIDE SEQUENCE [LARGE SCALE GENOMIC DNA]</scope>
    <source>
        <strain evidence="3">CGMCC 1.16305</strain>
    </source>
</reference>
<dbReference type="Gene3D" id="2.60.120.10">
    <property type="entry name" value="Jelly Rolls"/>
    <property type="match status" value="1"/>
</dbReference>
<dbReference type="InterPro" id="IPR014710">
    <property type="entry name" value="RmlC-like_jellyroll"/>
</dbReference>
<dbReference type="InterPro" id="IPR036390">
    <property type="entry name" value="WH_DNA-bd_sf"/>
</dbReference>
<dbReference type="InterPro" id="IPR012318">
    <property type="entry name" value="HTH_CRP"/>
</dbReference>
<organism evidence="2 3">
    <name type="scientific">Scopulibacillus cellulosilyticus</name>
    <dbReference type="NCBI Taxonomy" id="2665665"/>
    <lineage>
        <taxon>Bacteria</taxon>
        <taxon>Bacillati</taxon>
        <taxon>Bacillota</taxon>
        <taxon>Bacilli</taxon>
        <taxon>Bacillales</taxon>
        <taxon>Sporolactobacillaceae</taxon>
        <taxon>Scopulibacillus</taxon>
    </lineage>
</organism>
<dbReference type="PROSITE" id="PS51063">
    <property type="entry name" value="HTH_CRP_2"/>
    <property type="match status" value="1"/>
</dbReference>
<evidence type="ECO:0000313" key="2">
    <source>
        <dbReference type="EMBL" id="MFC7394055.1"/>
    </source>
</evidence>
<proteinExistence type="predicted"/>
<dbReference type="SUPFAM" id="SSF46785">
    <property type="entry name" value="Winged helix' DNA-binding domain"/>
    <property type="match status" value="1"/>
</dbReference>
<dbReference type="PRINTS" id="PR00034">
    <property type="entry name" value="HTHCRP"/>
</dbReference>
<evidence type="ECO:0000259" key="1">
    <source>
        <dbReference type="PROSITE" id="PS51063"/>
    </source>
</evidence>
<dbReference type="SMART" id="SM00419">
    <property type="entry name" value="HTH_CRP"/>
    <property type="match status" value="1"/>
</dbReference>
<feature type="domain" description="HTH crp-type" evidence="1">
    <location>
        <begin position="31"/>
        <end position="104"/>
    </location>
</feature>
<keyword evidence="3" id="KW-1185">Reference proteome</keyword>